<evidence type="ECO:0000259" key="5">
    <source>
        <dbReference type="SMART" id="SM00704"/>
    </source>
</evidence>
<keyword evidence="2" id="KW-0479">Metal-binding</keyword>
<keyword evidence="1" id="KW-0001">2Fe-2S</keyword>
<feature type="domain" description="Iron-binding zinc finger CDGSH type" evidence="5">
    <location>
        <begin position="25"/>
        <end position="69"/>
    </location>
</feature>
<dbReference type="EMBL" id="JBDXMX010000003">
    <property type="protein sequence ID" value="MEO9247725.1"/>
    <property type="molecule type" value="Genomic_DNA"/>
</dbReference>
<sequence>MSRGEEPELDHPDVILCPGGPMLLRGDHMVQDEDGTEHRTTRTVSAVCRCGASAIKPWCDGTHKVLQRRQGT</sequence>
<dbReference type="SMART" id="SM00704">
    <property type="entry name" value="ZnF_CDGSH"/>
    <property type="match status" value="1"/>
</dbReference>
<evidence type="ECO:0000256" key="3">
    <source>
        <dbReference type="ARBA" id="ARBA00023004"/>
    </source>
</evidence>
<keyword evidence="4" id="KW-0411">Iron-sulfur</keyword>
<dbReference type="Pfam" id="PF09360">
    <property type="entry name" value="zf-CDGSH"/>
    <property type="match status" value="1"/>
</dbReference>
<reference evidence="6 7" key="1">
    <citation type="submission" date="2024-05" db="EMBL/GenBank/DDBJ databases">
        <authorList>
            <person name="Yi C."/>
        </authorList>
    </citation>
    <scope>NUCLEOTIDE SEQUENCE [LARGE SCALE GENOMIC DNA]</scope>
    <source>
        <strain evidence="6 7">XS13</strain>
    </source>
</reference>
<accession>A0ABV0IHT0</accession>
<protein>
    <submittedName>
        <fullName evidence="6">CDGSH iron-sulfur domain-containing protein</fullName>
    </submittedName>
</protein>
<dbReference type="Gene3D" id="3.40.5.90">
    <property type="entry name" value="CDGSH iron-sulfur domain, mitoNEET-type"/>
    <property type="match status" value="1"/>
</dbReference>
<evidence type="ECO:0000313" key="7">
    <source>
        <dbReference type="Proteomes" id="UP001484097"/>
    </source>
</evidence>
<evidence type="ECO:0000313" key="6">
    <source>
        <dbReference type="EMBL" id="MEO9247725.1"/>
    </source>
</evidence>
<gene>
    <name evidence="6" type="ORF">ABDK96_08545</name>
</gene>
<dbReference type="Proteomes" id="UP001484097">
    <property type="component" value="Unassembled WGS sequence"/>
</dbReference>
<organism evidence="6 7">
    <name type="scientific">Citricoccus nitrophenolicus</name>
    <dbReference type="NCBI Taxonomy" id="863575"/>
    <lineage>
        <taxon>Bacteria</taxon>
        <taxon>Bacillati</taxon>
        <taxon>Actinomycetota</taxon>
        <taxon>Actinomycetes</taxon>
        <taxon>Micrococcales</taxon>
        <taxon>Micrococcaceae</taxon>
        <taxon>Citricoccus</taxon>
    </lineage>
</organism>
<dbReference type="InterPro" id="IPR018967">
    <property type="entry name" value="FeS-contain_CDGSH-typ"/>
</dbReference>
<keyword evidence="3" id="KW-0408">Iron</keyword>
<dbReference type="RefSeq" id="WP_347920386.1">
    <property type="nucleotide sequence ID" value="NZ_JBDXMX010000003.1"/>
</dbReference>
<name>A0ABV0IHT0_9MICC</name>
<proteinExistence type="predicted"/>
<evidence type="ECO:0000256" key="1">
    <source>
        <dbReference type="ARBA" id="ARBA00022714"/>
    </source>
</evidence>
<evidence type="ECO:0000256" key="2">
    <source>
        <dbReference type="ARBA" id="ARBA00022723"/>
    </source>
</evidence>
<comment type="caution">
    <text evidence="6">The sequence shown here is derived from an EMBL/GenBank/DDBJ whole genome shotgun (WGS) entry which is preliminary data.</text>
</comment>
<dbReference type="InterPro" id="IPR042216">
    <property type="entry name" value="MitoNEET_CISD"/>
</dbReference>
<evidence type="ECO:0000256" key="4">
    <source>
        <dbReference type="ARBA" id="ARBA00023014"/>
    </source>
</evidence>
<keyword evidence="7" id="KW-1185">Reference proteome</keyword>